<gene>
    <name evidence="2" type="ORF">DVH21_29150</name>
</gene>
<feature type="domain" description="DUF2399" evidence="1">
    <location>
        <begin position="290"/>
        <end position="421"/>
    </location>
</feature>
<protein>
    <submittedName>
        <fullName evidence="2">DUF2399 domain-containing protein</fullName>
    </submittedName>
</protein>
<reference evidence="2 3" key="2">
    <citation type="submission" date="2018-08" db="EMBL/GenBank/DDBJ databases">
        <title>Streptomyces kandeliansis sp. nov., an endophytic bacterium isolated from mangrove plant.</title>
        <authorList>
            <person name="Wang R."/>
        </authorList>
    </citation>
    <scope>NUCLEOTIDE SEQUENCE [LARGE SCALE GENOMIC DNA]</scope>
    <source>
        <strain evidence="3">H14(2018)</strain>
    </source>
</reference>
<evidence type="ECO:0000313" key="3">
    <source>
        <dbReference type="Proteomes" id="UP000253958"/>
    </source>
</evidence>
<organism evidence="2 3">
    <name type="scientific">Micromonospora aurantiaca</name>
    <name type="common">nom. illeg.</name>
    <dbReference type="NCBI Taxonomy" id="47850"/>
    <lineage>
        <taxon>Bacteria</taxon>
        <taxon>Bacillati</taxon>
        <taxon>Actinomycetota</taxon>
        <taxon>Actinomycetes</taxon>
        <taxon>Micromonosporales</taxon>
        <taxon>Micromonosporaceae</taxon>
        <taxon>Micromonospora</taxon>
    </lineage>
</organism>
<sequence>MPGGSASDNAVPDAEPDREIVLTWITDYPGLVVYAPLPASGRYPRDRNGDPYYRSVRLRAENPGQPPRRPAGLLSDTDWAWMTRSEHAWRQVADKFGAQAETIVFALARAACVTIGYDLKGSRPAPSPKRVYPHPDLSAAEKYRRAVRRDQRSTLQSRAAELAADLRDEWPGVAQALHTTEHPDRLGWAVTAATDLTAGVVHNSVRAFVQTHAGSTKARDDVQRLLTELGFEPDALAALGLSRSPYIGIGGPVRLQVSDAVIDLSPLPGPHDIRLSPQHTISIDIRRGTGPLLIIENRQAAETLCDIDAGVPVIWCHGQPPEPVLNLIAEAAVQASSTLICTDADLGGVRIAARIHDHLAAELTVHVIDVGAARHQPGRAFSAHSRAHLEPFATRNDQIGAFARNCLDRGYAIEQEATVKAALTEALDRIRRN</sequence>
<dbReference type="Proteomes" id="UP000253958">
    <property type="component" value="Chromosome"/>
</dbReference>
<dbReference type="CDD" id="cd00188">
    <property type="entry name" value="TOPRIM"/>
    <property type="match status" value="1"/>
</dbReference>
<reference evidence="2 3" key="1">
    <citation type="submission" date="2018-07" db="EMBL/GenBank/DDBJ databases">
        <authorList>
            <person name="Ye Y."/>
        </authorList>
    </citation>
    <scope>NUCLEOTIDE SEQUENCE [LARGE SCALE GENOMIC DNA]</scope>
    <source>
        <strain evidence="3">H14(2018)</strain>
    </source>
</reference>
<evidence type="ECO:0000313" key="2">
    <source>
        <dbReference type="EMBL" id="AXH94711.1"/>
    </source>
</evidence>
<dbReference type="AlphaFoldDB" id="A0A6N3K9L0"/>
<dbReference type="Pfam" id="PF09664">
    <property type="entry name" value="DUF2399"/>
    <property type="match status" value="1"/>
</dbReference>
<accession>A0A6N3K9L0</accession>
<evidence type="ECO:0000259" key="1">
    <source>
        <dbReference type="Pfam" id="PF09664"/>
    </source>
</evidence>
<dbReference type="InterPro" id="IPR024465">
    <property type="entry name" value="DUF2399"/>
</dbReference>
<name>A0A6N3K9L0_9ACTN</name>
<dbReference type="EMBL" id="CP031263">
    <property type="protein sequence ID" value="AXH94711.1"/>
    <property type="molecule type" value="Genomic_DNA"/>
</dbReference>
<proteinExistence type="predicted"/>